<dbReference type="InterPro" id="IPR001304">
    <property type="entry name" value="C-type_lectin-like"/>
</dbReference>
<sequence>MQWGVILVTATALVDTEAAADTSVFDSQKTPSVQNLVTIGLTNNDADFSKIPENEIVFDHGEAMTERRKKGCHPTILCDRIGGFCVKSRKDCKGTVDRYGCRGGKKCKCCIPDRTTAAPVTCPVDKCTPCPTSPITTTEGHTRNPNVDWDNIGSDWFVKIDQRVSWDEARALCQEQDLDLYQPIDPPAVARYLEDKYNDGLSRYWLGARGNGTHVVWISGDILSEDNPYFFPNPLGIIGACTILLTNSNYPEQGTVLYTNFSCRNDFITLCG</sequence>
<evidence type="ECO:0000259" key="2">
    <source>
        <dbReference type="PROSITE" id="PS50041"/>
    </source>
</evidence>
<dbReference type="Proteomes" id="UP001497623">
    <property type="component" value="Unassembled WGS sequence"/>
</dbReference>
<dbReference type="PROSITE" id="PS50041">
    <property type="entry name" value="C_TYPE_LECTIN_2"/>
    <property type="match status" value="1"/>
</dbReference>
<feature type="chain" id="PRO_5043640546" description="C-type lectin domain-containing protein" evidence="1">
    <location>
        <begin position="19"/>
        <end position="272"/>
    </location>
</feature>
<dbReference type="EMBL" id="CAXKWB010032658">
    <property type="protein sequence ID" value="CAL4141649.1"/>
    <property type="molecule type" value="Genomic_DNA"/>
</dbReference>
<accession>A0AAV2RSJ3</accession>
<evidence type="ECO:0000313" key="3">
    <source>
        <dbReference type="EMBL" id="CAL4141649.1"/>
    </source>
</evidence>
<keyword evidence="4" id="KW-1185">Reference proteome</keyword>
<reference evidence="3 4" key="1">
    <citation type="submission" date="2024-05" db="EMBL/GenBank/DDBJ databases">
        <authorList>
            <person name="Wallberg A."/>
        </authorList>
    </citation>
    <scope>NUCLEOTIDE SEQUENCE [LARGE SCALE GENOMIC DNA]</scope>
</reference>
<dbReference type="InterPro" id="IPR016186">
    <property type="entry name" value="C-type_lectin-like/link_sf"/>
</dbReference>
<evidence type="ECO:0000313" key="4">
    <source>
        <dbReference type="Proteomes" id="UP001497623"/>
    </source>
</evidence>
<evidence type="ECO:0000256" key="1">
    <source>
        <dbReference type="SAM" id="SignalP"/>
    </source>
</evidence>
<organism evidence="3 4">
    <name type="scientific">Meganyctiphanes norvegica</name>
    <name type="common">Northern krill</name>
    <name type="synonym">Thysanopoda norvegica</name>
    <dbReference type="NCBI Taxonomy" id="48144"/>
    <lineage>
        <taxon>Eukaryota</taxon>
        <taxon>Metazoa</taxon>
        <taxon>Ecdysozoa</taxon>
        <taxon>Arthropoda</taxon>
        <taxon>Crustacea</taxon>
        <taxon>Multicrustacea</taxon>
        <taxon>Malacostraca</taxon>
        <taxon>Eumalacostraca</taxon>
        <taxon>Eucarida</taxon>
        <taxon>Euphausiacea</taxon>
        <taxon>Euphausiidae</taxon>
        <taxon>Meganyctiphanes</taxon>
    </lineage>
</organism>
<comment type="caution">
    <text evidence="3">The sequence shown here is derived from an EMBL/GenBank/DDBJ whole genome shotgun (WGS) entry which is preliminary data.</text>
</comment>
<proteinExistence type="predicted"/>
<dbReference type="InterPro" id="IPR016187">
    <property type="entry name" value="CTDL_fold"/>
</dbReference>
<protein>
    <recommendedName>
        <fullName evidence="2">C-type lectin domain-containing protein</fullName>
    </recommendedName>
</protein>
<gene>
    <name evidence="3" type="ORF">MNOR_LOCUS28895</name>
</gene>
<feature type="domain" description="C-type lectin" evidence="2">
    <location>
        <begin position="162"/>
        <end position="272"/>
    </location>
</feature>
<name>A0AAV2RSJ3_MEGNR</name>
<keyword evidence="1" id="KW-0732">Signal</keyword>
<dbReference type="AlphaFoldDB" id="A0AAV2RSJ3"/>
<dbReference type="Gene3D" id="3.10.100.10">
    <property type="entry name" value="Mannose-Binding Protein A, subunit A"/>
    <property type="match status" value="1"/>
</dbReference>
<feature type="signal peptide" evidence="1">
    <location>
        <begin position="1"/>
        <end position="18"/>
    </location>
</feature>
<dbReference type="SUPFAM" id="SSF56436">
    <property type="entry name" value="C-type lectin-like"/>
    <property type="match status" value="1"/>
</dbReference>